<comment type="caution">
    <text evidence="2">The sequence shown here is derived from an EMBL/GenBank/DDBJ whole genome shotgun (WGS) entry which is preliminary data.</text>
</comment>
<dbReference type="AlphaFoldDB" id="A0AAN6PQI2"/>
<feature type="coiled-coil region" evidence="1">
    <location>
        <begin position="5"/>
        <end position="39"/>
    </location>
</feature>
<proteinExistence type="predicted"/>
<dbReference type="Proteomes" id="UP001305647">
    <property type="component" value="Unassembled WGS sequence"/>
</dbReference>
<gene>
    <name evidence="2" type="ORF">N658DRAFT_437244</name>
</gene>
<evidence type="ECO:0000313" key="2">
    <source>
        <dbReference type="EMBL" id="KAK4095903.1"/>
    </source>
</evidence>
<feature type="non-terminal residue" evidence="2">
    <location>
        <position position="117"/>
    </location>
</feature>
<sequence>MASTQDNTTSIIATLQAKIAELEKDAAIHQSLINEVSSKIDDAEKAKLKIEAPDKFHGEQEDLSRFLTEMSSYIEHYEVRFPDEDTKTRYAASRLGGRAARWFEPTLKDYVKNTTKD</sequence>
<protein>
    <submittedName>
        <fullName evidence="2">Uncharacterized protein</fullName>
    </submittedName>
</protein>
<keyword evidence="1" id="KW-0175">Coiled coil</keyword>
<evidence type="ECO:0000256" key="1">
    <source>
        <dbReference type="SAM" id="Coils"/>
    </source>
</evidence>
<name>A0AAN6PQI2_9PEZI</name>
<reference evidence="2" key="2">
    <citation type="submission" date="2023-05" db="EMBL/GenBank/DDBJ databases">
        <authorList>
            <consortium name="Lawrence Berkeley National Laboratory"/>
            <person name="Steindorff A."/>
            <person name="Hensen N."/>
            <person name="Bonometti L."/>
            <person name="Westerberg I."/>
            <person name="Brannstrom I.O."/>
            <person name="Guillou S."/>
            <person name="Cros-Aarteil S."/>
            <person name="Calhoun S."/>
            <person name="Haridas S."/>
            <person name="Kuo A."/>
            <person name="Mondo S."/>
            <person name="Pangilinan J."/>
            <person name="Riley R."/>
            <person name="Labutti K."/>
            <person name="Andreopoulos B."/>
            <person name="Lipzen A."/>
            <person name="Chen C."/>
            <person name="Yanf M."/>
            <person name="Daum C."/>
            <person name="Ng V."/>
            <person name="Clum A."/>
            <person name="Ohm R."/>
            <person name="Martin F."/>
            <person name="Silar P."/>
            <person name="Natvig D."/>
            <person name="Lalanne C."/>
            <person name="Gautier V."/>
            <person name="Ament-Velasquez S.L."/>
            <person name="Kruys A."/>
            <person name="Hutchinson M.I."/>
            <person name="Powell A.J."/>
            <person name="Barry K."/>
            <person name="Miller A.N."/>
            <person name="Grigoriev I.V."/>
            <person name="Debuchy R."/>
            <person name="Gladieux P."/>
            <person name="Thoren M.H."/>
            <person name="Johannesson H."/>
        </authorList>
    </citation>
    <scope>NUCLEOTIDE SEQUENCE</scope>
    <source>
        <strain evidence="2">CBS 757.83</strain>
    </source>
</reference>
<reference evidence="2" key="1">
    <citation type="journal article" date="2023" name="Mol. Phylogenet. Evol.">
        <title>Genome-scale phylogeny and comparative genomics of the fungal order Sordariales.</title>
        <authorList>
            <person name="Hensen N."/>
            <person name="Bonometti L."/>
            <person name="Westerberg I."/>
            <person name="Brannstrom I.O."/>
            <person name="Guillou S."/>
            <person name="Cros-Aarteil S."/>
            <person name="Calhoun S."/>
            <person name="Haridas S."/>
            <person name="Kuo A."/>
            <person name="Mondo S."/>
            <person name="Pangilinan J."/>
            <person name="Riley R."/>
            <person name="LaButti K."/>
            <person name="Andreopoulos B."/>
            <person name="Lipzen A."/>
            <person name="Chen C."/>
            <person name="Yan M."/>
            <person name="Daum C."/>
            <person name="Ng V."/>
            <person name="Clum A."/>
            <person name="Steindorff A."/>
            <person name="Ohm R.A."/>
            <person name="Martin F."/>
            <person name="Silar P."/>
            <person name="Natvig D.O."/>
            <person name="Lalanne C."/>
            <person name="Gautier V."/>
            <person name="Ament-Velasquez S.L."/>
            <person name="Kruys A."/>
            <person name="Hutchinson M.I."/>
            <person name="Powell A.J."/>
            <person name="Barry K."/>
            <person name="Miller A.N."/>
            <person name="Grigoriev I.V."/>
            <person name="Debuchy R."/>
            <person name="Gladieux P."/>
            <person name="Hiltunen Thoren M."/>
            <person name="Johannesson H."/>
        </authorList>
    </citation>
    <scope>NUCLEOTIDE SEQUENCE</scope>
    <source>
        <strain evidence="2">CBS 757.83</strain>
    </source>
</reference>
<organism evidence="2 3">
    <name type="scientific">Parathielavia hyrcaniae</name>
    <dbReference type="NCBI Taxonomy" id="113614"/>
    <lineage>
        <taxon>Eukaryota</taxon>
        <taxon>Fungi</taxon>
        <taxon>Dikarya</taxon>
        <taxon>Ascomycota</taxon>
        <taxon>Pezizomycotina</taxon>
        <taxon>Sordariomycetes</taxon>
        <taxon>Sordariomycetidae</taxon>
        <taxon>Sordariales</taxon>
        <taxon>Chaetomiaceae</taxon>
        <taxon>Parathielavia</taxon>
    </lineage>
</organism>
<accession>A0AAN6PQI2</accession>
<dbReference type="EMBL" id="MU863763">
    <property type="protein sequence ID" value="KAK4095903.1"/>
    <property type="molecule type" value="Genomic_DNA"/>
</dbReference>
<evidence type="ECO:0000313" key="3">
    <source>
        <dbReference type="Proteomes" id="UP001305647"/>
    </source>
</evidence>
<keyword evidence="3" id="KW-1185">Reference proteome</keyword>